<sequence length="145" mass="16088">MNIVKVLLLKADTLHNSYTSAPGEDLGRFRLRGANNTSTNLNHQIVLTDIADDGHSLLVNVNYGRTSRFTVENTSDPASDCIFAYKHSGQTKKKFKPGDIISPPETHVLMWDALNLSGEPVKVVLTLTSLPHRHGLRLHYTLLKS</sequence>
<evidence type="ECO:0000313" key="2">
    <source>
        <dbReference type="Proteomes" id="UP000033980"/>
    </source>
</evidence>
<reference evidence="1 2" key="1">
    <citation type="journal article" date="2015" name="Nature">
        <title>rRNA introns, odd ribosomes, and small enigmatic genomes across a large radiation of phyla.</title>
        <authorList>
            <person name="Brown C.T."/>
            <person name="Hug L.A."/>
            <person name="Thomas B.C."/>
            <person name="Sharon I."/>
            <person name="Castelle C.J."/>
            <person name="Singh A."/>
            <person name="Wilkins M.J."/>
            <person name="Williams K.H."/>
            <person name="Banfield J.F."/>
        </authorList>
    </citation>
    <scope>NUCLEOTIDE SEQUENCE [LARGE SCALE GENOMIC DNA]</scope>
</reference>
<organism evidence="1 2">
    <name type="scientific">Candidatus Collierbacteria bacterium GW2011_GWC2_43_12</name>
    <dbReference type="NCBI Taxonomy" id="1618390"/>
    <lineage>
        <taxon>Bacteria</taxon>
        <taxon>Candidatus Collieribacteriota</taxon>
    </lineage>
</organism>
<gene>
    <name evidence="1" type="ORF">UV68_C0071G0004</name>
</gene>
<evidence type="ECO:0000313" key="1">
    <source>
        <dbReference type="EMBL" id="KKS91370.1"/>
    </source>
</evidence>
<protein>
    <submittedName>
        <fullName evidence="1">Uncharacterized protein</fullName>
    </submittedName>
</protein>
<accession>A0A0G1D087</accession>
<name>A0A0G1D087_9BACT</name>
<dbReference type="Proteomes" id="UP000033980">
    <property type="component" value="Unassembled WGS sequence"/>
</dbReference>
<comment type="caution">
    <text evidence="1">The sequence shown here is derived from an EMBL/GenBank/DDBJ whole genome shotgun (WGS) entry which is preliminary data.</text>
</comment>
<dbReference type="AlphaFoldDB" id="A0A0G1D087"/>
<proteinExistence type="predicted"/>
<dbReference type="EMBL" id="LCFK01000071">
    <property type="protein sequence ID" value="KKS91370.1"/>
    <property type="molecule type" value="Genomic_DNA"/>
</dbReference>